<feature type="domain" description="Zn(2)-C6 fungal-type" evidence="8">
    <location>
        <begin position="6"/>
        <end position="38"/>
    </location>
</feature>
<dbReference type="PROSITE" id="PS50048">
    <property type="entry name" value="ZN2_CY6_FUNGAL_2"/>
    <property type="match status" value="1"/>
</dbReference>
<dbReference type="PROSITE" id="PS00463">
    <property type="entry name" value="ZN2_CY6_FUNGAL_1"/>
    <property type="match status" value="1"/>
</dbReference>
<feature type="compositionally biased region" description="Polar residues" evidence="7">
    <location>
        <begin position="748"/>
        <end position="768"/>
    </location>
</feature>
<feature type="compositionally biased region" description="Polar residues" evidence="7">
    <location>
        <begin position="841"/>
        <end position="870"/>
    </location>
</feature>
<keyword evidence="3" id="KW-0805">Transcription regulation</keyword>
<feature type="compositionally biased region" description="Polar residues" evidence="7">
    <location>
        <begin position="809"/>
        <end position="827"/>
    </location>
</feature>
<feature type="region of interest" description="Disordered" evidence="7">
    <location>
        <begin position="143"/>
        <end position="166"/>
    </location>
</feature>
<dbReference type="GO" id="GO:0005634">
    <property type="term" value="C:nucleus"/>
    <property type="evidence" value="ECO:0007669"/>
    <property type="project" value="UniProtKB-SubCell"/>
</dbReference>
<dbReference type="CDD" id="cd12148">
    <property type="entry name" value="fungal_TF_MHR"/>
    <property type="match status" value="1"/>
</dbReference>
<keyword evidence="6" id="KW-0539">Nucleus</keyword>
<name>A0A0U1M5E7_TALIS</name>
<feature type="compositionally biased region" description="Low complexity" evidence="7">
    <location>
        <begin position="828"/>
        <end position="840"/>
    </location>
</feature>
<dbReference type="STRING" id="28573.A0A0U1M5E7"/>
<dbReference type="PANTHER" id="PTHR47338">
    <property type="entry name" value="ZN(II)2CYS6 TRANSCRIPTION FACTOR (EUROFUNG)-RELATED"/>
    <property type="match status" value="1"/>
</dbReference>
<dbReference type="OMA" id="DLFQSHF"/>
<keyword evidence="10" id="KW-1185">Reference proteome</keyword>
<evidence type="ECO:0000256" key="1">
    <source>
        <dbReference type="ARBA" id="ARBA00004123"/>
    </source>
</evidence>
<dbReference type="EMBL" id="CVMT01000008">
    <property type="protein sequence ID" value="CRG90612.1"/>
    <property type="molecule type" value="Genomic_DNA"/>
</dbReference>
<dbReference type="GO" id="GO:0006351">
    <property type="term" value="P:DNA-templated transcription"/>
    <property type="evidence" value="ECO:0007669"/>
    <property type="project" value="InterPro"/>
</dbReference>
<dbReference type="PANTHER" id="PTHR47338:SF5">
    <property type="entry name" value="ZN(II)2CYS6 TRANSCRIPTION FACTOR (EUROFUNG)"/>
    <property type="match status" value="1"/>
</dbReference>
<evidence type="ECO:0000256" key="5">
    <source>
        <dbReference type="ARBA" id="ARBA00023163"/>
    </source>
</evidence>
<evidence type="ECO:0000256" key="4">
    <source>
        <dbReference type="ARBA" id="ARBA00023125"/>
    </source>
</evidence>
<keyword evidence="2" id="KW-0479">Metal-binding</keyword>
<evidence type="ECO:0000259" key="8">
    <source>
        <dbReference type="PROSITE" id="PS50048"/>
    </source>
</evidence>
<gene>
    <name evidence="9" type="ORF">PISL3812_07656</name>
</gene>
<dbReference type="Proteomes" id="UP000054383">
    <property type="component" value="Unassembled WGS sequence"/>
</dbReference>
<dbReference type="Pfam" id="PF04082">
    <property type="entry name" value="Fungal_trans"/>
    <property type="match status" value="1"/>
</dbReference>
<feature type="region of interest" description="Disordered" evidence="7">
    <location>
        <begin position="57"/>
        <end position="88"/>
    </location>
</feature>
<dbReference type="AlphaFoldDB" id="A0A0U1M5E7"/>
<evidence type="ECO:0000256" key="7">
    <source>
        <dbReference type="SAM" id="MobiDB-lite"/>
    </source>
</evidence>
<comment type="subcellular location">
    <subcellularLocation>
        <location evidence="1">Nucleus</location>
    </subcellularLocation>
</comment>
<sequence>MRSSIACSRCRRSKIKCVNAGIDTTCRACESTGRDCVYPAPAIGGGAAAKRDLAATLDGDDRPAGGDWDNNNNNNPKRQRSRKVLSASAAAAKDAAKANGDVLEASVLSSPRVWESLLDLFQAHFATILPFIHPATFLNQARQLSASQSDGHADQPASSESPVPKPEVSPLILLGVLTLTARFHPQLVAYHSPTAPAKPSNPSVASEYYASALRNRLAGADGMGIAIPDLTRVQALLMLALHEWGMCRGKSAWVYVGVAIRLSQAMGLPFDLENDTPSNRSAAFKVEADHFGVSRHRDQPDQSPDDIIVLETKRRTYWACFIMDRCLSSGKYRPRMINVPDLAIQLPSDNAFSFGERVRTSRLCDSPARRPPSFDGPGVQIPSLRQSVPYNTDDKLRNGSTDTKAWSPVATRNDSDHDIDRWEVGAEESVLSRVIRVIRIWGSIAKWACAGGRRNETYGPWQGESHFAQLRTRLAEFQESLPRKLQYSQRNTDEYITNQKHSLPAYMLMHVVYFLSLIVLHRAYLPFLPLRCSEPVGPLDEPTFPRDKFAVPDGFWRDSTRELFRAARQMMDLVTTCQGRGILVETPLVGFAVYNAAFMGIYAAHFNHMDIDGCLSSKRSLSPTSAGTVGHPQLPTRKSLDVLRDMRPRLPLAVGWFRTLNRLHSYFIKVKKDFRSHSRNGDGADGMNGFRPVRDGGLGGGLEEFKLLEKVFLDFGEIEDRIPEVGSLEEDGAGQAIGMSDRGHALSDNGSNAVKSESGDSQIDGVTQQRRESWVTVNTSSTLPPGPDVDRPRSEMDRRPSLPMPSRGLPSQSPYSLPSIQHHNSIASTTSPGLPSLTSPVFSSAPPTQPPSQYAPNRLQPLNSWVTPHQQGPPASYSHSNSLPPINSTPSHSLMLPPPGSVSYNGASPTNHDPSENSMWSTSLGGDDIVAFLDGGSFEQWQYISDSEIGCPTGWLSTVWHDLT</sequence>
<dbReference type="GO" id="GO:0003677">
    <property type="term" value="F:DNA binding"/>
    <property type="evidence" value="ECO:0007669"/>
    <property type="project" value="UniProtKB-KW"/>
</dbReference>
<dbReference type="SMART" id="SM00906">
    <property type="entry name" value="Fungal_trans"/>
    <property type="match status" value="1"/>
</dbReference>
<dbReference type="GO" id="GO:0000981">
    <property type="term" value="F:DNA-binding transcription factor activity, RNA polymerase II-specific"/>
    <property type="evidence" value="ECO:0007669"/>
    <property type="project" value="InterPro"/>
</dbReference>
<reference evidence="9 10" key="1">
    <citation type="submission" date="2015-04" db="EMBL/GenBank/DDBJ databases">
        <authorList>
            <person name="Syromyatnikov M.Y."/>
            <person name="Popov V.N."/>
        </authorList>
    </citation>
    <scope>NUCLEOTIDE SEQUENCE [LARGE SCALE GENOMIC DNA]</scope>
    <source>
        <strain evidence="9">WF-38-12</strain>
    </source>
</reference>
<accession>A0A0U1M5E7</accession>
<evidence type="ECO:0000256" key="3">
    <source>
        <dbReference type="ARBA" id="ARBA00023015"/>
    </source>
</evidence>
<proteinExistence type="predicted"/>
<dbReference type="InterPro" id="IPR001138">
    <property type="entry name" value="Zn2Cys6_DnaBD"/>
</dbReference>
<evidence type="ECO:0000256" key="6">
    <source>
        <dbReference type="ARBA" id="ARBA00023242"/>
    </source>
</evidence>
<keyword evidence="5" id="KW-0804">Transcription</keyword>
<dbReference type="OrthoDB" id="5370478at2759"/>
<evidence type="ECO:0000313" key="10">
    <source>
        <dbReference type="Proteomes" id="UP000054383"/>
    </source>
</evidence>
<dbReference type="CDD" id="cd00067">
    <property type="entry name" value="GAL4"/>
    <property type="match status" value="1"/>
</dbReference>
<protein>
    <recommendedName>
        <fullName evidence="8">Zn(2)-C6 fungal-type domain-containing protein</fullName>
    </recommendedName>
</protein>
<dbReference type="SUPFAM" id="SSF57701">
    <property type="entry name" value="Zn2/Cys6 DNA-binding domain"/>
    <property type="match status" value="1"/>
</dbReference>
<dbReference type="InterPro" id="IPR050815">
    <property type="entry name" value="TF_fung"/>
</dbReference>
<evidence type="ECO:0000256" key="2">
    <source>
        <dbReference type="ARBA" id="ARBA00022723"/>
    </source>
</evidence>
<dbReference type="Pfam" id="PF00172">
    <property type="entry name" value="Zn_clus"/>
    <property type="match status" value="1"/>
</dbReference>
<dbReference type="Gene3D" id="4.10.240.10">
    <property type="entry name" value="Zn(2)-C6 fungal-type DNA-binding domain"/>
    <property type="match status" value="1"/>
</dbReference>
<dbReference type="InterPro" id="IPR007219">
    <property type="entry name" value="XnlR_reg_dom"/>
</dbReference>
<organism evidence="9 10">
    <name type="scientific">Talaromyces islandicus</name>
    <name type="common">Penicillium islandicum</name>
    <dbReference type="NCBI Taxonomy" id="28573"/>
    <lineage>
        <taxon>Eukaryota</taxon>
        <taxon>Fungi</taxon>
        <taxon>Dikarya</taxon>
        <taxon>Ascomycota</taxon>
        <taxon>Pezizomycotina</taxon>
        <taxon>Eurotiomycetes</taxon>
        <taxon>Eurotiomycetidae</taxon>
        <taxon>Eurotiales</taxon>
        <taxon>Trichocomaceae</taxon>
        <taxon>Talaromyces</taxon>
        <taxon>Talaromyces sect. Islandici</taxon>
    </lineage>
</organism>
<evidence type="ECO:0000313" key="9">
    <source>
        <dbReference type="EMBL" id="CRG90612.1"/>
    </source>
</evidence>
<keyword evidence="4" id="KW-0238">DNA-binding</keyword>
<feature type="region of interest" description="Disordered" evidence="7">
    <location>
        <begin position="364"/>
        <end position="410"/>
    </location>
</feature>
<dbReference type="GO" id="GO:0008270">
    <property type="term" value="F:zinc ion binding"/>
    <property type="evidence" value="ECO:0007669"/>
    <property type="project" value="InterPro"/>
</dbReference>
<dbReference type="SMART" id="SM00066">
    <property type="entry name" value="GAL4"/>
    <property type="match status" value="1"/>
</dbReference>
<dbReference type="InterPro" id="IPR036864">
    <property type="entry name" value="Zn2-C6_fun-type_DNA-bd_sf"/>
</dbReference>
<feature type="compositionally biased region" description="Basic and acidic residues" evidence="7">
    <location>
        <begin position="788"/>
        <end position="800"/>
    </location>
</feature>
<feature type="compositionally biased region" description="Polar residues" evidence="7">
    <location>
        <begin position="902"/>
        <end position="918"/>
    </location>
</feature>
<feature type="compositionally biased region" description="Polar residues" evidence="7">
    <location>
        <begin position="877"/>
        <end position="892"/>
    </location>
</feature>
<feature type="region of interest" description="Disordered" evidence="7">
    <location>
        <begin position="724"/>
        <end position="918"/>
    </location>
</feature>